<evidence type="ECO:0000256" key="5">
    <source>
        <dbReference type="ARBA" id="ARBA00022475"/>
    </source>
</evidence>
<sequence length="447" mass="49292">MSNAISKDFRLFSLLKFAFPTMVMMVFMSLYTIVDGIFVSRLVNTQALSAVNIVYPVISLMIAVGVMLATGGSAVIARKLGEHRPEEARGDFAFLVVTGIAVGLFFLIAGNMFLTPLVKMLGATDVLMPYCEEYLRILIFMGPACVLQLLFQTFFVTAGKPVIGLALTIGGGLLNMILDYVFMGPLQMGIAGAAWATGIGQLLPAVVGLLYFLWVRDSLYLVKPRFDFLVLKESCFNGSSEMVTNLSTAVVTFLFNIVMMRLLGEAGVAAITIVLYGQFLFNALYMGFSMGVAPVISFNYGRKNRALLQRIFKICLWFIGISSVLITIFALLSGGMIVEIFTPKGSKTYEIARTGFFLFSFNYFFAGINIFASSMFTAFSDGKISAIISFIRTFVMIVLNILLLPYLIGVDGVWLAVPSAEFMTVLLSVYYFIRKKEQYGYIASKKQ</sequence>
<reference evidence="11 12" key="1">
    <citation type="journal article" date="2020" name="Cell Host Microbe">
        <title>Functional and Genomic Variation between Human-Derived Isolates of Lachnospiraceae Reveals Inter- and Intra-Species Diversity.</title>
        <authorList>
            <person name="Sorbara M.T."/>
            <person name="Littmann E.R."/>
            <person name="Fontana E."/>
            <person name="Moody T.U."/>
            <person name="Kohout C.E."/>
            <person name="Gjonbalaj M."/>
            <person name="Eaton V."/>
            <person name="Seok R."/>
            <person name="Leiner I.M."/>
            <person name="Pamer E.G."/>
        </authorList>
    </citation>
    <scope>NUCLEOTIDE SEQUENCE [LARGE SCALE GENOMIC DNA]</scope>
    <source>
        <strain evidence="11 12">MSK.15.26</strain>
    </source>
</reference>
<evidence type="ECO:0000256" key="6">
    <source>
        <dbReference type="ARBA" id="ARBA00022692"/>
    </source>
</evidence>
<keyword evidence="8 10" id="KW-0472">Membrane</keyword>
<feature type="transmembrane region" description="Helical" evidence="10">
    <location>
        <begin position="194"/>
        <end position="215"/>
    </location>
</feature>
<organism evidence="11 12">
    <name type="scientific">Blautia hansenii</name>
    <name type="common">Ruminococcus hansenii</name>
    <dbReference type="NCBI Taxonomy" id="1322"/>
    <lineage>
        <taxon>Bacteria</taxon>
        <taxon>Bacillati</taxon>
        <taxon>Bacillota</taxon>
        <taxon>Clostridia</taxon>
        <taxon>Lachnospirales</taxon>
        <taxon>Lachnospiraceae</taxon>
        <taxon>Blautia</taxon>
    </lineage>
</organism>
<evidence type="ECO:0000313" key="11">
    <source>
        <dbReference type="EMBL" id="NSJ84998.1"/>
    </source>
</evidence>
<keyword evidence="12" id="KW-1185">Reference proteome</keyword>
<keyword evidence="9" id="KW-0046">Antibiotic resistance</keyword>
<feature type="transmembrane region" description="Helical" evidence="10">
    <location>
        <begin position="414"/>
        <end position="433"/>
    </location>
</feature>
<keyword evidence="5" id="KW-1003">Cell membrane</keyword>
<feature type="transmembrane region" description="Helical" evidence="10">
    <location>
        <begin position="53"/>
        <end position="80"/>
    </location>
</feature>
<evidence type="ECO:0000256" key="1">
    <source>
        <dbReference type="ARBA" id="ARBA00004651"/>
    </source>
</evidence>
<keyword evidence="6 10" id="KW-0812">Transmembrane</keyword>
<feature type="transmembrane region" description="Helical" evidence="10">
    <location>
        <begin position="162"/>
        <end position="182"/>
    </location>
</feature>
<feature type="transmembrane region" description="Helical" evidence="10">
    <location>
        <begin position="386"/>
        <end position="408"/>
    </location>
</feature>
<dbReference type="InterPro" id="IPR045070">
    <property type="entry name" value="MATE_MepA-like"/>
</dbReference>
<feature type="transmembrane region" description="Helical" evidence="10">
    <location>
        <begin position="269"/>
        <end position="293"/>
    </location>
</feature>
<dbReference type="InterPro" id="IPR048279">
    <property type="entry name" value="MdtK-like"/>
</dbReference>
<dbReference type="InterPro" id="IPR051327">
    <property type="entry name" value="MATE_MepA_subfamily"/>
</dbReference>
<dbReference type="NCBIfam" id="TIGR00797">
    <property type="entry name" value="matE"/>
    <property type="match status" value="1"/>
</dbReference>
<dbReference type="EMBL" id="JAAITA010000002">
    <property type="protein sequence ID" value="NSJ84998.1"/>
    <property type="molecule type" value="Genomic_DNA"/>
</dbReference>
<evidence type="ECO:0000313" key="12">
    <source>
        <dbReference type="Proteomes" id="UP000822142"/>
    </source>
</evidence>
<evidence type="ECO:0000256" key="3">
    <source>
        <dbReference type="ARBA" id="ARBA00022106"/>
    </source>
</evidence>
<evidence type="ECO:0000256" key="4">
    <source>
        <dbReference type="ARBA" id="ARBA00022448"/>
    </source>
</evidence>
<evidence type="ECO:0000256" key="9">
    <source>
        <dbReference type="ARBA" id="ARBA00023251"/>
    </source>
</evidence>
<comment type="subcellular location">
    <subcellularLocation>
        <location evidence="1">Cell membrane</location>
        <topology evidence="1">Multi-pass membrane protein</topology>
    </subcellularLocation>
</comment>
<dbReference type="PANTHER" id="PTHR43823:SF3">
    <property type="entry name" value="MULTIDRUG EXPORT PROTEIN MEPA"/>
    <property type="match status" value="1"/>
</dbReference>
<gene>
    <name evidence="11" type="ORF">G5A70_02090</name>
</gene>
<feature type="transmembrane region" description="Helical" evidence="10">
    <location>
        <begin position="314"/>
        <end position="337"/>
    </location>
</feature>
<dbReference type="Proteomes" id="UP000822142">
    <property type="component" value="Unassembled WGS sequence"/>
</dbReference>
<name>A0ABX2I6P5_BLAHA</name>
<keyword evidence="7 10" id="KW-1133">Transmembrane helix</keyword>
<dbReference type="Pfam" id="PF01554">
    <property type="entry name" value="MatE"/>
    <property type="match status" value="2"/>
</dbReference>
<evidence type="ECO:0000256" key="10">
    <source>
        <dbReference type="SAM" id="Phobius"/>
    </source>
</evidence>
<proteinExistence type="inferred from homology"/>
<evidence type="ECO:0000256" key="8">
    <source>
        <dbReference type="ARBA" id="ARBA00023136"/>
    </source>
</evidence>
<feature type="transmembrane region" description="Helical" evidence="10">
    <location>
        <begin position="12"/>
        <end position="33"/>
    </location>
</feature>
<keyword evidence="4" id="KW-0813">Transport</keyword>
<dbReference type="PIRSF" id="PIRSF006603">
    <property type="entry name" value="DinF"/>
    <property type="match status" value="1"/>
</dbReference>
<dbReference type="CDD" id="cd13143">
    <property type="entry name" value="MATE_MepA_like"/>
    <property type="match status" value="1"/>
</dbReference>
<protein>
    <recommendedName>
        <fullName evidence="3">Multidrug export protein MepA</fullName>
    </recommendedName>
</protein>
<accession>A0ABX2I6P5</accession>
<feature type="transmembrane region" description="Helical" evidence="10">
    <location>
        <begin position="357"/>
        <end position="379"/>
    </location>
</feature>
<comment type="caution">
    <text evidence="11">The sequence shown here is derived from an EMBL/GenBank/DDBJ whole genome shotgun (WGS) entry which is preliminary data.</text>
</comment>
<evidence type="ECO:0000256" key="2">
    <source>
        <dbReference type="ARBA" id="ARBA00008417"/>
    </source>
</evidence>
<feature type="transmembrane region" description="Helical" evidence="10">
    <location>
        <begin position="92"/>
        <end position="114"/>
    </location>
</feature>
<evidence type="ECO:0000256" key="7">
    <source>
        <dbReference type="ARBA" id="ARBA00022989"/>
    </source>
</evidence>
<feature type="transmembrane region" description="Helical" evidence="10">
    <location>
        <begin position="134"/>
        <end position="155"/>
    </location>
</feature>
<dbReference type="PANTHER" id="PTHR43823">
    <property type="entry name" value="SPORULATION PROTEIN YKVU"/>
    <property type="match status" value="1"/>
</dbReference>
<dbReference type="InterPro" id="IPR002528">
    <property type="entry name" value="MATE_fam"/>
</dbReference>
<dbReference type="RefSeq" id="WP_173747542.1">
    <property type="nucleotide sequence ID" value="NZ_JAAITA010000002.1"/>
</dbReference>
<comment type="similarity">
    <text evidence="2">Belongs to the multi antimicrobial extrusion (MATE) (TC 2.A.66.1) family. MepA subfamily.</text>
</comment>